<comment type="caution">
    <text evidence="5">The sequence shown here is derived from an EMBL/GenBank/DDBJ whole genome shotgun (WGS) entry which is preliminary data.</text>
</comment>
<dbReference type="GO" id="GO:0016020">
    <property type="term" value="C:membrane"/>
    <property type="evidence" value="ECO:0007669"/>
    <property type="project" value="InterPro"/>
</dbReference>
<dbReference type="STRING" id="1300349.I603_2088"/>
<feature type="chain" id="PRO_5008355104" evidence="4">
    <location>
        <begin position="22"/>
        <end position="318"/>
    </location>
</feature>
<dbReference type="Pfam" id="PF04333">
    <property type="entry name" value="MlaA"/>
    <property type="match status" value="1"/>
</dbReference>
<dbReference type="RefSeq" id="WP_068864711.1">
    <property type="nucleotide sequence ID" value="NZ_LZYB01000004.1"/>
</dbReference>
<accession>A0A1A7BI50</accession>
<dbReference type="PATRIC" id="fig|1300349.4.peg.2080"/>
<protein>
    <submittedName>
        <fullName evidence="5">VacJ-like lipoprotein</fullName>
    </submittedName>
</protein>
<evidence type="ECO:0000313" key="6">
    <source>
        <dbReference type="Proteomes" id="UP000092484"/>
    </source>
</evidence>
<evidence type="ECO:0000256" key="2">
    <source>
        <dbReference type="ARBA" id="ARBA00022729"/>
    </source>
</evidence>
<keyword evidence="2 4" id="KW-0732">Signal</keyword>
<comment type="similarity">
    <text evidence="1">Belongs to the MlaA family.</text>
</comment>
<dbReference type="Proteomes" id="UP000092484">
    <property type="component" value="Unassembled WGS sequence"/>
</dbReference>
<dbReference type="PANTHER" id="PTHR30035">
    <property type="entry name" value="LIPOPROTEIN VACJ-RELATED"/>
    <property type="match status" value="1"/>
</dbReference>
<name>A0A1A7BI50_9SPHN</name>
<dbReference type="EMBL" id="LZYB01000004">
    <property type="protein sequence ID" value="OBV10875.1"/>
    <property type="molecule type" value="Genomic_DNA"/>
</dbReference>
<dbReference type="PRINTS" id="PR01805">
    <property type="entry name" value="VACJLIPOPROT"/>
</dbReference>
<sequence length="318" mass="33669">MPGLALVTVSPPLLSAALAVADVPPAPVPLVPVSAMAWSLQDAPDTPPPPQGEPAPEEEVGEILVEGDYGPPEGDPVEKFNAESYRITQAVDQAVIEPVAYAYRDGLPEPIRDGLGNVVRNLGEPSNALNFLLQGKVGKAFETLGRLAINSTLGVGGLIDVAAKPGIGLPYRRNGFANTMGYYGVGPGAYLYLPVTGATTVRDLAGSTLDQLLLPIAVGKPFNRPAYAATYFVVNGLDQRLEFDEELKDIAAADDPYAMRRDTYLAKREREIAALKGEVVEQAPVEPQAEPQAVAPDSPPLSLVEQVQLTARSIPATR</sequence>
<feature type="signal peptide" evidence="4">
    <location>
        <begin position="1"/>
        <end position="21"/>
    </location>
</feature>
<dbReference type="GO" id="GO:0120010">
    <property type="term" value="P:intermembrane phospholipid transfer"/>
    <property type="evidence" value="ECO:0007669"/>
    <property type="project" value="TreeGrafter"/>
</dbReference>
<evidence type="ECO:0000256" key="1">
    <source>
        <dbReference type="ARBA" id="ARBA00010634"/>
    </source>
</evidence>
<evidence type="ECO:0000256" key="4">
    <source>
        <dbReference type="SAM" id="SignalP"/>
    </source>
</evidence>
<dbReference type="InterPro" id="IPR007428">
    <property type="entry name" value="MlaA"/>
</dbReference>
<gene>
    <name evidence="5" type="ORF">I603_2088</name>
</gene>
<proteinExistence type="inferred from homology"/>
<dbReference type="AlphaFoldDB" id="A0A1A7BI50"/>
<keyword evidence="6" id="KW-1185">Reference proteome</keyword>
<reference evidence="5 6" key="1">
    <citation type="submission" date="2016-06" db="EMBL/GenBank/DDBJ databases">
        <title>Genome sequence of Porphyrobacter dokdonensis DSW-74.</title>
        <authorList>
            <person name="Kim J.F."/>
            <person name="Song J.Y."/>
        </authorList>
    </citation>
    <scope>NUCLEOTIDE SEQUENCE [LARGE SCALE GENOMIC DNA]</scope>
    <source>
        <strain evidence="5 6">DSW-74</strain>
    </source>
</reference>
<keyword evidence="5" id="KW-0449">Lipoprotein</keyword>
<organism evidence="5 6">
    <name type="scientific">Erythrobacter dokdonensis DSW-74</name>
    <dbReference type="NCBI Taxonomy" id="1300349"/>
    <lineage>
        <taxon>Bacteria</taxon>
        <taxon>Pseudomonadati</taxon>
        <taxon>Pseudomonadota</taxon>
        <taxon>Alphaproteobacteria</taxon>
        <taxon>Sphingomonadales</taxon>
        <taxon>Erythrobacteraceae</taxon>
        <taxon>Erythrobacter/Porphyrobacter group</taxon>
        <taxon>Erythrobacter</taxon>
    </lineage>
</organism>
<dbReference type="PANTHER" id="PTHR30035:SF3">
    <property type="entry name" value="INTERMEMBRANE PHOSPHOLIPID TRANSPORT SYSTEM LIPOPROTEIN MLAA"/>
    <property type="match status" value="1"/>
</dbReference>
<feature type="region of interest" description="Disordered" evidence="3">
    <location>
        <begin position="280"/>
        <end position="301"/>
    </location>
</feature>
<evidence type="ECO:0000256" key="3">
    <source>
        <dbReference type="SAM" id="MobiDB-lite"/>
    </source>
</evidence>
<evidence type="ECO:0000313" key="5">
    <source>
        <dbReference type="EMBL" id="OBV10875.1"/>
    </source>
</evidence>
<feature type="region of interest" description="Disordered" evidence="3">
    <location>
        <begin position="40"/>
        <end position="59"/>
    </location>
</feature>